<dbReference type="InterPro" id="IPR009057">
    <property type="entry name" value="Homeodomain-like_sf"/>
</dbReference>
<organism evidence="2 3">
    <name type="scientific">Methylomarinum roseum</name>
    <dbReference type="NCBI Taxonomy" id="3067653"/>
    <lineage>
        <taxon>Bacteria</taxon>
        <taxon>Pseudomonadati</taxon>
        <taxon>Pseudomonadota</taxon>
        <taxon>Gammaproteobacteria</taxon>
        <taxon>Methylococcales</taxon>
        <taxon>Methylococcaceae</taxon>
        <taxon>Methylomarinum</taxon>
    </lineage>
</organism>
<proteinExistence type="predicted"/>
<accession>A0AAU7NQX6</accession>
<dbReference type="EMBL" id="CP157743">
    <property type="protein sequence ID" value="XBS19373.1"/>
    <property type="molecule type" value="Genomic_DNA"/>
</dbReference>
<dbReference type="Pfam" id="PF02796">
    <property type="entry name" value="HTH_7"/>
    <property type="match status" value="1"/>
</dbReference>
<evidence type="ECO:0000313" key="3">
    <source>
        <dbReference type="Proteomes" id="UP001225378"/>
    </source>
</evidence>
<feature type="domain" description="Resolvase HTH" evidence="1">
    <location>
        <begin position="7"/>
        <end position="39"/>
    </location>
</feature>
<evidence type="ECO:0000259" key="1">
    <source>
        <dbReference type="Pfam" id="PF02796"/>
    </source>
</evidence>
<gene>
    <name evidence="2" type="ORF">Q9L42_013470</name>
</gene>
<dbReference type="InterPro" id="IPR006120">
    <property type="entry name" value="Resolvase_HTH_dom"/>
</dbReference>
<dbReference type="Gene3D" id="1.10.10.60">
    <property type="entry name" value="Homeodomain-like"/>
    <property type="match status" value="1"/>
</dbReference>
<name>A0AAU7NQX6_9GAMM</name>
<dbReference type="RefSeq" id="WP_349431240.1">
    <property type="nucleotide sequence ID" value="NZ_CP157743.1"/>
</dbReference>
<dbReference type="GO" id="GO:0003677">
    <property type="term" value="F:DNA binding"/>
    <property type="evidence" value="ECO:0007669"/>
    <property type="project" value="InterPro"/>
</dbReference>
<evidence type="ECO:0000313" key="2">
    <source>
        <dbReference type="EMBL" id="XBS19373.1"/>
    </source>
</evidence>
<dbReference type="Proteomes" id="UP001225378">
    <property type="component" value="Chromosome"/>
</dbReference>
<keyword evidence="3" id="KW-1185">Reference proteome</keyword>
<reference evidence="2 3" key="1">
    <citation type="journal article" date="2024" name="Microbiology">
        <title>Methylomarinum rosea sp. nov., a novel halophilic methanotrophic bacterium from the hypersaline Lake Elton.</title>
        <authorList>
            <person name="Suleimanov R.Z."/>
            <person name="Oshkin I.Y."/>
            <person name="Danilova O.V."/>
            <person name="Suzina N.E."/>
            <person name="Dedysh S.N."/>
        </authorList>
    </citation>
    <scope>NUCLEOTIDE SEQUENCE [LARGE SCALE GENOMIC DNA]</scope>
    <source>
        <strain evidence="2 3">Ch1-1</strain>
    </source>
</reference>
<protein>
    <submittedName>
        <fullName evidence="2">Helix-turn-helix domain-containing protein</fullName>
    </submittedName>
</protein>
<dbReference type="SUPFAM" id="SSF46689">
    <property type="entry name" value="Homeodomain-like"/>
    <property type="match status" value="1"/>
</dbReference>
<dbReference type="GO" id="GO:0000150">
    <property type="term" value="F:DNA strand exchange activity"/>
    <property type="evidence" value="ECO:0007669"/>
    <property type="project" value="InterPro"/>
</dbReference>
<dbReference type="AlphaFoldDB" id="A0AAU7NQX6"/>
<sequence length="49" mass="5632">MDDALREEVVRLADSRLTKSKIARQLNIGEATVYRILSAKKKNRQESET</sequence>
<dbReference type="KEGG" id="mech:Q9L42_013470"/>